<gene>
    <name evidence="1" type="ORF">F971_01938</name>
</gene>
<dbReference type="Proteomes" id="UP000013049">
    <property type="component" value="Unassembled WGS sequence"/>
</dbReference>
<proteinExistence type="predicted"/>
<dbReference type="SUPFAM" id="SSF46785">
    <property type="entry name" value="Winged helix' DNA-binding domain"/>
    <property type="match status" value="1"/>
</dbReference>
<organism evidence="1 2">
    <name type="scientific">Acinetobacter vivianii</name>
    <dbReference type="NCBI Taxonomy" id="1776742"/>
    <lineage>
        <taxon>Bacteria</taxon>
        <taxon>Pseudomonadati</taxon>
        <taxon>Pseudomonadota</taxon>
        <taxon>Gammaproteobacteria</taxon>
        <taxon>Moraxellales</taxon>
        <taxon>Moraxellaceae</taxon>
        <taxon>Acinetobacter</taxon>
    </lineage>
</organism>
<dbReference type="PATRIC" id="fig|1217712.3.peg.1860"/>
<dbReference type="InterPro" id="IPR036390">
    <property type="entry name" value="WH_DNA-bd_sf"/>
</dbReference>
<sequence length="161" mass="18345">MSDLSNMKIAITKDAPLHIIIKLLEGLGYTLSYQTDSEPRIVVTWRNQQEYSILDMCLEDAFLQDEVSLVELEKMYAAIKSKENAQMGTAQQNERIDTRILEALKNESPLTLRGLSRNTRLDMNIVELSVERLKRQNYVEKCPVGYILTELAEDVCFGAEG</sequence>
<comment type="caution">
    <text evidence="1">The sequence shown here is derived from an EMBL/GenBank/DDBJ whole genome shotgun (WGS) entry which is preliminary data.</text>
</comment>
<protein>
    <submittedName>
        <fullName evidence="1">Uncharacterized protein</fullName>
    </submittedName>
</protein>
<reference evidence="1 2" key="1">
    <citation type="submission" date="2013-02" db="EMBL/GenBank/DDBJ databases">
        <title>The Genome Sequence of Acinetobacter sp. NIPH 758.</title>
        <authorList>
            <consortium name="The Broad Institute Genome Sequencing Platform"/>
            <consortium name="The Broad Institute Genome Sequencing Center for Infectious Disease"/>
            <person name="Cerqueira G."/>
            <person name="Feldgarden M."/>
            <person name="Courvalin P."/>
            <person name="Perichon B."/>
            <person name="Grillot-Courvalin C."/>
            <person name="Clermont D."/>
            <person name="Rocha E."/>
            <person name="Yoon E.-J."/>
            <person name="Nemec A."/>
            <person name="Walker B."/>
            <person name="Young S.K."/>
            <person name="Zeng Q."/>
            <person name="Gargeya S."/>
            <person name="Fitzgerald M."/>
            <person name="Haas B."/>
            <person name="Abouelleil A."/>
            <person name="Alvarado L."/>
            <person name="Arachchi H.M."/>
            <person name="Berlin A.M."/>
            <person name="Chapman S.B."/>
            <person name="Dewar J."/>
            <person name="Goldberg J."/>
            <person name="Griggs A."/>
            <person name="Gujja S."/>
            <person name="Hansen M."/>
            <person name="Howarth C."/>
            <person name="Imamovic A."/>
            <person name="Larimer J."/>
            <person name="McCowan C."/>
            <person name="Murphy C."/>
            <person name="Neiman D."/>
            <person name="Pearson M."/>
            <person name="Priest M."/>
            <person name="Roberts A."/>
            <person name="Saif S."/>
            <person name="Shea T."/>
            <person name="Sisk P."/>
            <person name="Sykes S."/>
            <person name="Wortman J."/>
            <person name="Nusbaum C."/>
            <person name="Birren B."/>
        </authorList>
    </citation>
    <scope>NUCLEOTIDE SEQUENCE [LARGE SCALE GENOMIC DNA]</scope>
    <source>
        <strain evidence="1 2">NIPH 758</strain>
    </source>
</reference>
<name>N8UZF5_9GAMM</name>
<dbReference type="HOGENOM" id="CLU_1640151_0_0_6"/>
<accession>N8UZF5</accession>
<dbReference type="AlphaFoldDB" id="N8UZF5"/>
<evidence type="ECO:0000313" key="2">
    <source>
        <dbReference type="Proteomes" id="UP000013049"/>
    </source>
</evidence>
<evidence type="ECO:0000313" key="1">
    <source>
        <dbReference type="EMBL" id="ENU92951.1"/>
    </source>
</evidence>
<dbReference type="RefSeq" id="WP_004771308.1">
    <property type="nucleotide sequence ID" value="NZ_KB849357.1"/>
</dbReference>
<dbReference type="EMBL" id="APPC01000016">
    <property type="protein sequence ID" value="ENU92951.1"/>
    <property type="molecule type" value="Genomic_DNA"/>
</dbReference>